<accession>A0A8D8FK97</accession>
<dbReference type="EMBL" id="HBUE01074784">
    <property type="protein sequence ID" value="CAG6474476.1"/>
    <property type="molecule type" value="Transcribed_RNA"/>
</dbReference>
<evidence type="ECO:0000313" key="1">
    <source>
        <dbReference type="EMBL" id="CAG6474476.1"/>
    </source>
</evidence>
<sequence>MAPASHVGFGLDPCYSVRHKCLPTGWWGLQPLQYDHRVCMEEHFYRLLDGFHHLLVQLHGQFSSTQLKIGDGLELGQRSDLGSRRQQSHLDTFDRLTAHVTVGSVGFLRRIRVEVQLDGHGGWQVHTSWNPDFRQLFKRTVVRFPFSLQLRGERAVPFVAVLLLGAQSPQTLHVQLGYYDNWTTEASWIENLGDVRHHDPLREYSCG</sequence>
<reference evidence="1" key="1">
    <citation type="submission" date="2021-05" db="EMBL/GenBank/DDBJ databases">
        <authorList>
            <person name="Alioto T."/>
            <person name="Alioto T."/>
            <person name="Gomez Garrido J."/>
        </authorList>
    </citation>
    <scope>NUCLEOTIDE SEQUENCE</scope>
</reference>
<organism evidence="1">
    <name type="scientific">Culex pipiens</name>
    <name type="common">House mosquito</name>
    <dbReference type="NCBI Taxonomy" id="7175"/>
    <lineage>
        <taxon>Eukaryota</taxon>
        <taxon>Metazoa</taxon>
        <taxon>Ecdysozoa</taxon>
        <taxon>Arthropoda</taxon>
        <taxon>Hexapoda</taxon>
        <taxon>Insecta</taxon>
        <taxon>Pterygota</taxon>
        <taxon>Neoptera</taxon>
        <taxon>Endopterygota</taxon>
        <taxon>Diptera</taxon>
        <taxon>Nematocera</taxon>
        <taxon>Culicoidea</taxon>
        <taxon>Culicidae</taxon>
        <taxon>Culicinae</taxon>
        <taxon>Culicini</taxon>
        <taxon>Culex</taxon>
        <taxon>Culex</taxon>
    </lineage>
</organism>
<dbReference type="AlphaFoldDB" id="A0A8D8FK97"/>
<dbReference type="EMBL" id="HBUE01074782">
    <property type="protein sequence ID" value="CAG6474472.1"/>
    <property type="molecule type" value="Transcribed_RNA"/>
</dbReference>
<proteinExistence type="predicted"/>
<protein>
    <submittedName>
        <fullName evidence="1">(northern house mosquito) hypothetical protein</fullName>
    </submittedName>
</protein>
<name>A0A8D8FK97_CULPI</name>